<dbReference type="EMBL" id="BMAU01021043">
    <property type="protein sequence ID" value="GFX88020.1"/>
    <property type="molecule type" value="Genomic_DNA"/>
</dbReference>
<accession>A0A8X6RCT7</accession>
<proteinExistence type="predicted"/>
<evidence type="ECO:0000313" key="2">
    <source>
        <dbReference type="Proteomes" id="UP000887159"/>
    </source>
</evidence>
<evidence type="ECO:0000313" key="1">
    <source>
        <dbReference type="EMBL" id="GFX88020.1"/>
    </source>
</evidence>
<dbReference type="Proteomes" id="UP000887159">
    <property type="component" value="Unassembled WGS sequence"/>
</dbReference>
<protein>
    <submittedName>
        <fullName evidence="1">Uncharacterized protein</fullName>
    </submittedName>
</protein>
<gene>
    <name evidence="1" type="ORF">TNCV_5043561</name>
</gene>
<organism evidence="1 2">
    <name type="scientific">Trichonephila clavipes</name>
    <name type="common">Golden silk orbweaver</name>
    <name type="synonym">Nephila clavipes</name>
    <dbReference type="NCBI Taxonomy" id="2585209"/>
    <lineage>
        <taxon>Eukaryota</taxon>
        <taxon>Metazoa</taxon>
        <taxon>Ecdysozoa</taxon>
        <taxon>Arthropoda</taxon>
        <taxon>Chelicerata</taxon>
        <taxon>Arachnida</taxon>
        <taxon>Araneae</taxon>
        <taxon>Araneomorphae</taxon>
        <taxon>Entelegynae</taxon>
        <taxon>Araneoidea</taxon>
        <taxon>Nephilidae</taxon>
        <taxon>Trichonephila</taxon>
    </lineage>
</organism>
<reference evidence="1" key="1">
    <citation type="submission" date="2020-08" db="EMBL/GenBank/DDBJ databases">
        <title>Multicomponent nature underlies the extraordinary mechanical properties of spider dragline silk.</title>
        <authorList>
            <person name="Kono N."/>
            <person name="Nakamura H."/>
            <person name="Mori M."/>
            <person name="Yoshida Y."/>
            <person name="Ohtoshi R."/>
            <person name="Malay A.D."/>
            <person name="Moran D.A.P."/>
            <person name="Tomita M."/>
            <person name="Numata K."/>
            <person name="Arakawa K."/>
        </authorList>
    </citation>
    <scope>NUCLEOTIDE SEQUENCE</scope>
</reference>
<sequence length="103" mass="11571">MEETLESPKLFVALLRLSSYRSRDICVPNILVNKYILLALESLTNYSVVPANISSQCSSHCWRSPLPQASALIQRDFGCVHGVQLAKQLPHIAKVDLVWHLEV</sequence>
<name>A0A8X6RCT7_TRICX</name>
<dbReference type="AlphaFoldDB" id="A0A8X6RCT7"/>
<keyword evidence="2" id="KW-1185">Reference proteome</keyword>
<comment type="caution">
    <text evidence="1">The sequence shown here is derived from an EMBL/GenBank/DDBJ whole genome shotgun (WGS) entry which is preliminary data.</text>
</comment>